<evidence type="ECO:0000256" key="2">
    <source>
        <dbReference type="ARBA" id="ARBA00012052"/>
    </source>
</evidence>
<dbReference type="PIRSF" id="PIRSF010376">
    <property type="entry name" value="IspE"/>
    <property type="match status" value="1"/>
</dbReference>
<dbReference type="NCBIfam" id="NF011202">
    <property type="entry name" value="PRK14608.1"/>
    <property type="match status" value="1"/>
</dbReference>
<gene>
    <name evidence="9" type="primary">ispE</name>
    <name evidence="12" type="ORF">A7E75_00160</name>
</gene>
<keyword evidence="7 9" id="KW-0067">ATP-binding</keyword>
<evidence type="ECO:0000313" key="13">
    <source>
        <dbReference type="Proteomes" id="UP000182264"/>
    </source>
</evidence>
<dbReference type="NCBIfam" id="TIGR00154">
    <property type="entry name" value="ispE"/>
    <property type="match status" value="1"/>
</dbReference>
<evidence type="ECO:0000256" key="8">
    <source>
        <dbReference type="ARBA" id="ARBA00032554"/>
    </source>
</evidence>
<evidence type="ECO:0000256" key="7">
    <source>
        <dbReference type="ARBA" id="ARBA00022840"/>
    </source>
</evidence>
<dbReference type="InterPro" id="IPR036554">
    <property type="entry name" value="GHMP_kinase_C_sf"/>
</dbReference>
<protein>
    <recommendedName>
        <fullName evidence="3 9">4-diphosphocytidyl-2-C-methyl-D-erythritol kinase</fullName>
        <shortName evidence="9">CMK</shortName>
        <ecNumber evidence="2 9">2.7.1.148</ecNumber>
    </recommendedName>
    <alternativeName>
        <fullName evidence="8 9">4-(cytidine-5'-diphospho)-2-C-methyl-D-erythritol kinase</fullName>
    </alternativeName>
</protein>
<dbReference type="InterPro" id="IPR006204">
    <property type="entry name" value="GHMP_kinase_N_dom"/>
</dbReference>
<dbReference type="InterPro" id="IPR004424">
    <property type="entry name" value="IspE"/>
</dbReference>
<feature type="binding site" evidence="9">
    <location>
        <begin position="93"/>
        <end position="103"/>
    </location>
    <ligand>
        <name>ATP</name>
        <dbReference type="ChEBI" id="CHEBI:30616"/>
    </ligand>
</feature>
<reference evidence="12 13" key="1">
    <citation type="journal article" date="2017" name="Genome Announc.">
        <title>Complete Genome Sequences of Two Acetylene-Fermenting Pelobacter acetylenicus Strains.</title>
        <authorList>
            <person name="Sutton J.M."/>
            <person name="Baesman S.M."/>
            <person name="Fierst J.L."/>
            <person name="Poret-Peterson A.T."/>
            <person name="Oremland R.S."/>
            <person name="Dunlap D.S."/>
            <person name="Akob D.M."/>
        </authorList>
    </citation>
    <scope>NUCLEOTIDE SEQUENCE [LARGE SCALE GENOMIC DNA]</scope>
    <source>
        <strain evidence="12 13">DSM 3247</strain>
    </source>
</reference>
<evidence type="ECO:0000256" key="9">
    <source>
        <dbReference type="HAMAP-Rule" id="MF_00061"/>
    </source>
</evidence>
<dbReference type="InterPro" id="IPR020568">
    <property type="entry name" value="Ribosomal_Su5_D2-typ_SF"/>
</dbReference>
<dbReference type="STRING" id="29542.A6070_08765"/>
<evidence type="ECO:0000256" key="5">
    <source>
        <dbReference type="ARBA" id="ARBA00022741"/>
    </source>
</evidence>
<evidence type="ECO:0000256" key="6">
    <source>
        <dbReference type="ARBA" id="ARBA00022777"/>
    </source>
</evidence>
<keyword evidence="5 9" id="KW-0547">Nucleotide-binding</keyword>
<evidence type="ECO:0000256" key="4">
    <source>
        <dbReference type="ARBA" id="ARBA00022679"/>
    </source>
</evidence>
<name>A0A1L3GCD6_SYNAC</name>
<dbReference type="GO" id="GO:0016114">
    <property type="term" value="P:terpenoid biosynthetic process"/>
    <property type="evidence" value="ECO:0007669"/>
    <property type="project" value="UniProtKB-UniRule"/>
</dbReference>
<feature type="domain" description="GHMP kinase N-terminal" evidence="10">
    <location>
        <begin position="65"/>
        <end position="141"/>
    </location>
</feature>
<dbReference type="InterPro" id="IPR014721">
    <property type="entry name" value="Ribsml_uS5_D2-typ_fold_subgr"/>
</dbReference>
<dbReference type="Gene3D" id="3.30.70.890">
    <property type="entry name" value="GHMP kinase, C-terminal domain"/>
    <property type="match status" value="1"/>
</dbReference>
<accession>A0A1L3GCD6</accession>
<keyword evidence="13" id="KW-1185">Reference proteome</keyword>
<dbReference type="Proteomes" id="UP000182264">
    <property type="component" value="Chromosome"/>
</dbReference>
<keyword evidence="9" id="KW-0414">Isoprene biosynthesis</keyword>
<evidence type="ECO:0000259" key="11">
    <source>
        <dbReference type="Pfam" id="PF08544"/>
    </source>
</evidence>
<sequence>MTTFLAPAKINLCLHVLRRREDGYHDLAMLMQRVSLYDQIEMAIVEGPGIRVRCDGLTLPAGQGNIAARAAEALLRRAGMSRGVEIVIEKNIPVAAGLGGGSSDAATVLMGLNQMLELGFSPAQLMETGVKLGADVPFFIFRHAAWATGIGENLERVVGLPPLWYVLVNPGLEVSTAWVYQNLRLTSGRDDLRIPRFSGTVEEIVNVLHNDLENVTAARFPLIGQVKRQLIDLGAEGALMSGSGSTVFGVFSNGDRARAAAEEMGRQPGFRAFAVKPIND</sequence>
<keyword evidence="4 9" id="KW-0808">Transferase</keyword>
<comment type="pathway">
    <text evidence="9">Isoprenoid biosynthesis; isopentenyl diphosphate biosynthesis via DXP pathway; isopentenyl diphosphate from 1-deoxy-D-xylulose 5-phosphate: step 3/6.</text>
</comment>
<evidence type="ECO:0000313" key="12">
    <source>
        <dbReference type="EMBL" id="APG23611.1"/>
    </source>
</evidence>
<dbReference type="GO" id="GO:0019288">
    <property type="term" value="P:isopentenyl diphosphate biosynthetic process, methylerythritol 4-phosphate pathway"/>
    <property type="evidence" value="ECO:0007669"/>
    <property type="project" value="UniProtKB-UniRule"/>
</dbReference>
<dbReference type="KEGG" id="pace:A6070_08765"/>
<keyword evidence="6 9" id="KW-0418">Kinase</keyword>
<proteinExistence type="inferred from homology"/>
<dbReference type="UniPathway" id="UPA00056">
    <property type="reaction ID" value="UER00094"/>
</dbReference>
<dbReference type="OrthoDB" id="9809438at2"/>
<dbReference type="GO" id="GO:0005524">
    <property type="term" value="F:ATP binding"/>
    <property type="evidence" value="ECO:0007669"/>
    <property type="project" value="UniProtKB-UniRule"/>
</dbReference>
<dbReference type="Gene3D" id="3.30.230.10">
    <property type="match status" value="1"/>
</dbReference>
<dbReference type="Pfam" id="PF08544">
    <property type="entry name" value="GHMP_kinases_C"/>
    <property type="match status" value="1"/>
</dbReference>
<evidence type="ECO:0000259" key="10">
    <source>
        <dbReference type="Pfam" id="PF00288"/>
    </source>
</evidence>
<feature type="domain" description="GHMP kinase C-terminal" evidence="11">
    <location>
        <begin position="201"/>
        <end position="266"/>
    </location>
</feature>
<dbReference type="SUPFAM" id="SSF54211">
    <property type="entry name" value="Ribosomal protein S5 domain 2-like"/>
    <property type="match status" value="1"/>
</dbReference>
<dbReference type="AlphaFoldDB" id="A0A1L3GCD6"/>
<dbReference type="EMBL" id="CP015518">
    <property type="protein sequence ID" value="APG23611.1"/>
    <property type="molecule type" value="Genomic_DNA"/>
</dbReference>
<dbReference type="RefSeq" id="WP_072285424.1">
    <property type="nucleotide sequence ID" value="NZ_CP015455.1"/>
</dbReference>
<dbReference type="Pfam" id="PF00288">
    <property type="entry name" value="GHMP_kinases_N"/>
    <property type="match status" value="1"/>
</dbReference>
<dbReference type="HAMAP" id="MF_00061">
    <property type="entry name" value="IspE"/>
    <property type="match status" value="1"/>
</dbReference>
<dbReference type="PANTHER" id="PTHR43527:SF2">
    <property type="entry name" value="4-DIPHOSPHOCYTIDYL-2-C-METHYL-D-ERYTHRITOL KINASE, CHLOROPLASTIC"/>
    <property type="match status" value="1"/>
</dbReference>
<comment type="similarity">
    <text evidence="1 9">Belongs to the GHMP kinase family. IspE subfamily.</text>
</comment>
<dbReference type="SUPFAM" id="SSF55060">
    <property type="entry name" value="GHMP Kinase, C-terminal domain"/>
    <property type="match status" value="1"/>
</dbReference>
<feature type="active site" evidence="9">
    <location>
        <position position="9"/>
    </location>
</feature>
<dbReference type="InterPro" id="IPR013750">
    <property type="entry name" value="GHMP_kinase_C_dom"/>
</dbReference>
<comment type="function">
    <text evidence="9">Catalyzes the phosphorylation of the position 2 hydroxy group of 4-diphosphocytidyl-2C-methyl-D-erythritol.</text>
</comment>
<evidence type="ECO:0000256" key="1">
    <source>
        <dbReference type="ARBA" id="ARBA00009684"/>
    </source>
</evidence>
<dbReference type="PANTHER" id="PTHR43527">
    <property type="entry name" value="4-DIPHOSPHOCYTIDYL-2-C-METHYL-D-ERYTHRITOL KINASE, CHLOROPLASTIC"/>
    <property type="match status" value="1"/>
</dbReference>
<comment type="catalytic activity">
    <reaction evidence="9">
        <text>4-CDP-2-C-methyl-D-erythritol + ATP = 4-CDP-2-C-methyl-D-erythritol 2-phosphate + ADP + H(+)</text>
        <dbReference type="Rhea" id="RHEA:18437"/>
        <dbReference type="ChEBI" id="CHEBI:15378"/>
        <dbReference type="ChEBI" id="CHEBI:30616"/>
        <dbReference type="ChEBI" id="CHEBI:57823"/>
        <dbReference type="ChEBI" id="CHEBI:57919"/>
        <dbReference type="ChEBI" id="CHEBI:456216"/>
        <dbReference type="EC" id="2.7.1.148"/>
    </reaction>
</comment>
<organism evidence="12 13">
    <name type="scientific">Syntrophotalea acetylenica</name>
    <name type="common">Pelobacter acetylenicus</name>
    <dbReference type="NCBI Taxonomy" id="29542"/>
    <lineage>
        <taxon>Bacteria</taxon>
        <taxon>Pseudomonadati</taxon>
        <taxon>Thermodesulfobacteriota</taxon>
        <taxon>Desulfuromonadia</taxon>
        <taxon>Desulfuromonadales</taxon>
        <taxon>Syntrophotaleaceae</taxon>
        <taxon>Syntrophotalea</taxon>
    </lineage>
</organism>
<dbReference type="GO" id="GO:0050515">
    <property type="term" value="F:4-(cytidine 5'-diphospho)-2-C-methyl-D-erythritol kinase activity"/>
    <property type="evidence" value="ECO:0007669"/>
    <property type="project" value="UniProtKB-UniRule"/>
</dbReference>
<evidence type="ECO:0000256" key="3">
    <source>
        <dbReference type="ARBA" id="ARBA00017473"/>
    </source>
</evidence>
<dbReference type="EC" id="2.7.1.148" evidence="2 9"/>
<feature type="active site" evidence="9">
    <location>
        <position position="135"/>
    </location>
</feature>